<dbReference type="Gene3D" id="3.30.70.1520">
    <property type="entry name" value="Heterotetrameric sarcosine oxidase"/>
    <property type="match status" value="1"/>
</dbReference>
<dbReference type="EMBL" id="CABVJB010000003">
    <property type="protein sequence ID" value="VVP85151.1"/>
    <property type="molecule type" value="Genomic_DNA"/>
</dbReference>
<dbReference type="Pfam" id="PF04268">
    <property type="entry name" value="SoxG"/>
    <property type="match status" value="1"/>
</dbReference>
<dbReference type="InterPro" id="IPR027266">
    <property type="entry name" value="TrmE/GcvT-like"/>
</dbReference>
<evidence type="ECO:0000313" key="1">
    <source>
        <dbReference type="EMBL" id="VVP85151.1"/>
    </source>
</evidence>
<proteinExistence type="predicted"/>
<name>A0A5E7SEE8_PSEFL</name>
<dbReference type="InterPro" id="IPR007375">
    <property type="entry name" value="SoxG"/>
</dbReference>
<dbReference type="Gene3D" id="3.30.1360.120">
    <property type="entry name" value="Probable tRNA modification gtpase trme, domain 1"/>
    <property type="match status" value="1"/>
</dbReference>
<protein>
    <recommendedName>
        <fullName evidence="3">Sarcosine oxidase subunit gamma</fullName>
    </recommendedName>
</protein>
<reference evidence="1 2" key="1">
    <citation type="submission" date="2019-09" db="EMBL/GenBank/DDBJ databases">
        <authorList>
            <person name="Chandra G."/>
            <person name="Truman W A."/>
        </authorList>
    </citation>
    <scope>NUCLEOTIDE SEQUENCE [LARGE SCALE GENOMIC DNA]</scope>
    <source>
        <strain evidence="1">PS922</strain>
    </source>
</reference>
<dbReference type="RefSeq" id="WP_191622233.1">
    <property type="nucleotide sequence ID" value="NZ_CABVJB010000003.1"/>
</dbReference>
<organism evidence="1 2">
    <name type="scientific">Pseudomonas fluorescens</name>
    <dbReference type="NCBI Taxonomy" id="294"/>
    <lineage>
        <taxon>Bacteria</taxon>
        <taxon>Pseudomonadati</taxon>
        <taxon>Pseudomonadota</taxon>
        <taxon>Gammaproteobacteria</taxon>
        <taxon>Pseudomonadales</taxon>
        <taxon>Pseudomonadaceae</taxon>
        <taxon>Pseudomonas</taxon>
    </lineage>
</organism>
<dbReference type="Proteomes" id="UP000325565">
    <property type="component" value="Unassembled WGS sequence"/>
</dbReference>
<accession>A0A5E7SEE8</accession>
<dbReference type="SUPFAM" id="SSF103025">
    <property type="entry name" value="Folate-binding domain"/>
    <property type="match status" value="1"/>
</dbReference>
<sequence length="196" mass="21622">MLNLKARETLTSYWAPGKFPLQGQQLQISEHHLDGIIRVQGVAESAAFREAVAKAIGIQPPTVGQYIRTNQYHFAWVGPREWILFVPLAKEYEYLDALNEAFAGTFTSAALMSDSRFALEITGPSAQAFLSKGTGLSTDSADFPPNSATTTRFIGMPALLVHRDLGSYRLYFDVSYASYVSAWVLDASEEFLTQSA</sequence>
<evidence type="ECO:0008006" key="3">
    <source>
        <dbReference type="Google" id="ProtNLM"/>
    </source>
</evidence>
<evidence type="ECO:0000313" key="2">
    <source>
        <dbReference type="Proteomes" id="UP000325565"/>
    </source>
</evidence>
<gene>
    <name evidence="1" type="ORF">PS922_02199</name>
</gene>
<dbReference type="AlphaFoldDB" id="A0A5E7SEE8"/>